<dbReference type="OrthoDB" id="1704689at2759"/>
<evidence type="ECO:0008006" key="9">
    <source>
        <dbReference type="Google" id="ProtNLM"/>
    </source>
</evidence>
<dbReference type="GO" id="GO:0005507">
    <property type="term" value="F:copper ion binding"/>
    <property type="evidence" value="ECO:0007669"/>
    <property type="project" value="InterPro"/>
</dbReference>
<comment type="function">
    <text evidence="1">Exerts its effect at some terminal stage of cytochrome c oxidase synthesis, probably by being involved in the insertion of the copper B into subunit I.</text>
</comment>
<accession>A0A1R2BFU4</accession>
<evidence type="ECO:0000256" key="1">
    <source>
        <dbReference type="ARBA" id="ARBA00004007"/>
    </source>
</evidence>
<gene>
    <name evidence="7" type="ORF">SteCoe_25330</name>
</gene>
<dbReference type="EMBL" id="MPUH01000686">
    <property type="protein sequence ID" value="OMJ75515.1"/>
    <property type="molecule type" value="Genomic_DNA"/>
</dbReference>
<dbReference type="InterPro" id="IPR023471">
    <property type="entry name" value="CtaG/Cox11_dom_sf"/>
</dbReference>
<dbReference type="SUPFAM" id="SSF110111">
    <property type="entry name" value="Ctag/Cox11"/>
    <property type="match status" value="1"/>
</dbReference>
<keyword evidence="8" id="KW-1185">Reference proteome</keyword>
<evidence type="ECO:0000313" key="7">
    <source>
        <dbReference type="EMBL" id="OMJ75515.1"/>
    </source>
</evidence>
<organism evidence="7 8">
    <name type="scientific">Stentor coeruleus</name>
    <dbReference type="NCBI Taxonomy" id="5963"/>
    <lineage>
        <taxon>Eukaryota</taxon>
        <taxon>Sar</taxon>
        <taxon>Alveolata</taxon>
        <taxon>Ciliophora</taxon>
        <taxon>Postciliodesmatophora</taxon>
        <taxon>Heterotrichea</taxon>
        <taxon>Heterotrichida</taxon>
        <taxon>Stentoridae</taxon>
        <taxon>Stentor</taxon>
    </lineage>
</organism>
<evidence type="ECO:0000256" key="4">
    <source>
        <dbReference type="ARBA" id="ARBA00022989"/>
    </source>
</evidence>
<protein>
    <recommendedName>
        <fullName evidence="9">Cytochrome c oxidase assembly protein CtaG</fullName>
    </recommendedName>
</protein>
<dbReference type="Proteomes" id="UP000187209">
    <property type="component" value="Unassembled WGS sequence"/>
</dbReference>
<feature type="transmembrane region" description="Helical" evidence="6">
    <location>
        <begin position="12"/>
        <end position="35"/>
    </location>
</feature>
<dbReference type="Gene3D" id="2.60.370.10">
    <property type="entry name" value="Ctag/Cox11"/>
    <property type="match status" value="1"/>
</dbReference>
<keyword evidence="3 6" id="KW-0812">Transmembrane</keyword>
<dbReference type="PANTHER" id="PTHR21320:SF3">
    <property type="entry name" value="CYTOCHROME C OXIDASE ASSEMBLY PROTEIN COX11, MITOCHONDRIAL-RELATED"/>
    <property type="match status" value="1"/>
</dbReference>
<evidence type="ECO:0000256" key="5">
    <source>
        <dbReference type="ARBA" id="ARBA00023136"/>
    </source>
</evidence>
<dbReference type="Pfam" id="PF04442">
    <property type="entry name" value="CtaG_Cox11"/>
    <property type="match status" value="1"/>
</dbReference>
<comment type="subcellular location">
    <subcellularLocation>
        <location evidence="2">Mitochondrion inner membrane</location>
        <topology evidence="2">Single-pass membrane protein</topology>
        <orientation evidence="2">Intermembrane side</orientation>
    </subcellularLocation>
</comment>
<dbReference type="AlphaFoldDB" id="A0A1R2BFU4"/>
<dbReference type="InterPro" id="IPR007533">
    <property type="entry name" value="Cyt_c_oxidase_assmbl_CtaG"/>
</dbReference>
<proteinExistence type="predicted"/>
<keyword evidence="5 6" id="KW-0472">Membrane</keyword>
<evidence type="ECO:0000256" key="2">
    <source>
        <dbReference type="ARBA" id="ARBA00004243"/>
    </source>
</evidence>
<evidence type="ECO:0000256" key="3">
    <source>
        <dbReference type="ARBA" id="ARBA00022692"/>
    </source>
</evidence>
<name>A0A1R2BFU4_9CILI</name>
<reference evidence="7 8" key="1">
    <citation type="submission" date="2016-11" db="EMBL/GenBank/DDBJ databases">
        <title>The macronuclear genome of Stentor coeruleus: a giant cell with tiny introns.</title>
        <authorList>
            <person name="Slabodnick M."/>
            <person name="Ruby J.G."/>
            <person name="Reiff S.B."/>
            <person name="Swart E.C."/>
            <person name="Gosai S."/>
            <person name="Prabakaran S."/>
            <person name="Witkowska E."/>
            <person name="Larue G.E."/>
            <person name="Fisher S."/>
            <person name="Freeman R.M."/>
            <person name="Gunawardena J."/>
            <person name="Chu W."/>
            <person name="Stover N.A."/>
            <person name="Gregory B.D."/>
            <person name="Nowacki M."/>
            <person name="Derisi J."/>
            <person name="Roy S.W."/>
            <person name="Marshall W.F."/>
            <person name="Sood P."/>
        </authorList>
    </citation>
    <scope>NUCLEOTIDE SEQUENCE [LARGE SCALE GENOMIC DNA]</scope>
    <source>
        <strain evidence="7">WM001</strain>
    </source>
</reference>
<evidence type="ECO:0000313" key="8">
    <source>
        <dbReference type="Proteomes" id="UP000187209"/>
    </source>
</evidence>
<evidence type="ECO:0000256" key="6">
    <source>
        <dbReference type="SAM" id="Phobius"/>
    </source>
</evidence>
<dbReference type="GO" id="GO:0005743">
    <property type="term" value="C:mitochondrial inner membrane"/>
    <property type="evidence" value="ECO:0007669"/>
    <property type="project" value="UniProtKB-SubCell"/>
</dbReference>
<dbReference type="PANTHER" id="PTHR21320">
    <property type="entry name" value="CYTOCHROME C OXIDASE ASSEMBLY PROTEIN COX11-RELATED"/>
    <property type="match status" value="1"/>
</dbReference>
<comment type="caution">
    <text evidence="7">The sequence shown here is derived from an EMBL/GenBank/DDBJ whole genome shotgun (WGS) entry which is preliminary data.</text>
</comment>
<dbReference type="FunFam" id="2.60.370.10:FF:000001">
    <property type="entry name" value="COX11 cytochrome c oxidase assembly homolog"/>
    <property type="match status" value="1"/>
</dbReference>
<keyword evidence="4 6" id="KW-1133">Transmembrane helix</keyword>
<sequence length="213" mass="24650">MFGKKYFSNSAAGWYWSGGIFGMVFGLTYLAPVFYRMFCERTGYTGVGLKQKGYDYSKMHDPKKIHRKFELHFQGVCEPELGWSFFPLQDSVMLNAGETVLAFFRAYNDTDQPVIGISAYVVQPDEVVQYFNKIQCFCFDEQLLNPHEEVDLPLFFYLDPKLCDDPVLSEVKEITLMYTFYKAQDQTLVELLKNHPNSPLNRPPVKNPLIVDD</sequence>